<evidence type="ECO:0000256" key="1">
    <source>
        <dbReference type="ARBA" id="ARBA00023015"/>
    </source>
</evidence>
<dbReference type="SUPFAM" id="SSF46689">
    <property type="entry name" value="Homeodomain-like"/>
    <property type="match status" value="1"/>
</dbReference>
<name>A0A413VK90_9BACE</name>
<proteinExistence type="predicted"/>
<dbReference type="PANTHER" id="PTHR43280">
    <property type="entry name" value="ARAC-FAMILY TRANSCRIPTIONAL REGULATOR"/>
    <property type="match status" value="1"/>
</dbReference>
<dbReference type="SMART" id="SM00342">
    <property type="entry name" value="HTH_ARAC"/>
    <property type="match status" value="1"/>
</dbReference>
<dbReference type="GO" id="GO:0043565">
    <property type="term" value="F:sequence-specific DNA binding"/>
    <property type="evidence" value="ECO:0007669"/>
    <property type="project" value="InterPro"/>
</dbReference>
<protein>
    <submittedName>
        <fullName evidence="5">AraC family transcriptional regulator</fullName>
    </submittedName>
</protein>
<organism evidence="5 6">
    <name type="scientific">Bacteroides nordii</name>
    <dbReference type="NCBI Taxonomy" id="291645"/>
    <lineage>
        <taxon>Bacteria</taxon>
        <taxon>Pseudomonadati</taxon>
        <taxon>Bacteroidota</taxon>
        <taxon>Bacteroidia</taxon>
        <taxon>Bacteroidales</taxon>
        <taxon>Bacteroidaceae</taxon>
        <taxon>Bacteroides</taxon>
    </lineage>
</organism>
<dbReference type="RefSeq" id="WP_122201861.1">
    <property type="nucleotide sequence ID" value="NZ_CABJFV010000012.1"/>
</dbReference>
<comment type="caution">
    <text evidence="5">The sequence shown here is derived from an EMBL/GenBank/DDBJ whole genome shotgun (WGS) entry which is preliminary data.</text>
</comment>
<dbReference type="EMBL" id="QSGO01000012">
    <property type="protein sequence ID" value="RHB33944.1"/>
    <property type="molecule type" value="Genomic_DNA"/>
</dbReference>
<accession>A0A413VK90</accession>
<sequence>MEYKNPLTVSLERSFIAGTGDLAAFHNRLNKLDCAVILFCRSGWAQITIDLRKYEIVKNTQIVLLPGTVISLDGKSNDFNLSFFASYGEMFREACLRLDPPFFHYLKENPCYTLPEDATRGINGLMDATSAIYIDYENRFRNQIARNHLQSFLLDIYDKTYRYFTKSEIEGSNRQDEIFGKFIAMVHEHCCSQRDVTFYANKLCISTKYLTGICRNVTGNSAKKIIDDFAILEIKVLLQSSKLNIQEIADKLGFPDQSYLGRYFKRHEGMSPAEYRNGKEK</sequence>
<evidence type="ECO:0000313" key="6">
    <source>
        <dbReference type="Proteomes" id="UP000284379"/>
    </source>
</evidence>
<evidence type="ECO:0000256" key="3">
    <source>
        <dbReference type="ARBA" id="ARBA00023163"/>
    </source>
</evidence>
<keyword evidence="3" id="KW-0804">Transcription</keyword>
<dbReference type="GO" id="GO:0003700">
    <property type="term" value="F:DNA-binding transcription factor activity"/>
    <property type="evidence" value="ECO:0007669"/>
    <property type="project" value="InterPro"/>
</dbReference>
<dbReference type="Proteomes" id="UP000284379">
    <property type="component" value="Unassembled WGS sequence"/>
</dbReference>
<evidence type="ECO:0000313" key="5">
    <source>
        <dbReference type="EMBL" id="RHB33944.1"/>
    </source>
</evidence>
<dbReference type="InterPro" id="IPR018060">
    <property type="entry name" value="HTH_AraC"/>
</dbReference>
<dbReference type="PANTHER" id="PTHR43280:SF32">
    <property type="entry name" value="TRANSCRIPTIONAL REGULATORY PROTEIN"/>
    <property type="match status" value="1"/>
</dbReference>
<dbReference type="PROSITE" id="PS01124">
    <property type="entry name" value="HTH_ARAC_FAMILY_2"/>
    <property type="match status" value="1"/>
</dbReference>
<dbReference type="Pfam" id="PF12833">
    <property type="entry name" value="HTH_18"/>
    <property type="match status" value="1"/>
</dbReference>
<feature type="domain" description="HTH araC/xylS-type" evidence="4">
    <location>
        <begin position="180"/>
        <end position="278"/>
    </location>
</feature>
<keyword evidence="1" id="KW-0805">Transcription regulation</keyword>
<dbReference type="AlphaFoldDB" id="A0A413VK90"/>
<dbReference type="InterPro" id="IPR009057">
    <property type="entry name" value="Homeodomain-like_sf"/>
</dbReference>
<keyword evidence="2" id="KW-0238">DNA-binding</keyword>
<evidence type="ECO:0000259" key="4">
    <source>
        <dbReference type="PROSITE" id="PS01124"/>
    </source>
</evidence>
<reference evidence="5 6" key="1">
    <citation type="submission" date="2018-08" db="EMBL/GenBank/DDBJ databases">
        <title>A genome reference for cultivated species of the human gut microbiota.</title>
        <authorList>
            <person name="Zou Y."/>
            <person name="Xue W."/>
            <person name="Luo G."/>
        </authorList>
    </citation>
    <scope>NUCLEOTIDE SEQUENCE [LARGE SCALE GENOMIC DNA]</scope>
    <source>
        <strain evidence="5 6">AM40-30BH</strain>
    </source>
</reference>
<dbReference type="Gene3D" id="1.10.10.60">
    <property type="entry name" value="Homeodomain-like"/>
    <property type="match status" value="1"/>
</dbReference>
<gene>
    <name evidence="5" type="ORF">DW888_14905</name>
</gene>
<evidence type="ECO:0000256" key="2">
    <source>
        <dbReference type="ARBA" id="ARBA00023125"/>
    </source>
</evidence>